<keyword evidence="4" id="KW-1185">Reference proteome</keyword>
<evidence type="ECO:0000313" key="4">
    <source>
        <dbReference type="Proteomes" id="UP000823388"/>
    </source>
</evidence>
<evidence type="ECO:0000313" key="3">
    <source>
        <dbReference type="EMBL" id="KAG2618365.1"/>
    </source>
</evidence>
<evidence type="ECO:0000256" key="1">
    <source>
        <dbReference type="SAM" id="MobiDB-lite"/>
    </source>
</evidence>
<feature type="compositionally biased region" description="Basic and acidic residues" evidence="1">
    <location>
        <begin position="64"/>
        <end position="73"/>
    </location>
</feature>
<accession>A0A8T0U950</accession>
<comment type="caution">
    <text evidence="3">The sequence shown here is derived from an EMBL/GenBank/DDBJ whole genome shotgun (WGS) entry which is preliminary data.</text>
</comment>
<keyword evidence="2" id="KW-0732">Signal</keyword>
<dbReference type="AlphaFoldDB" id="A0A8T0U950"/>
<protein>
    <submittedName>
        <fullName evidence="3">Uncharacterized protein</fullName>
    </submittedName>
</protein>
<organism evidence="3 4">
    <name type="scientific">Panicum virgatum</name>
    <name type="common">Blackwell switchgrass</name>
    <dbReference type="NCBI Taxonomy" id="38727"/>
    <lineage>
        <taxon>Eukaryota</taxon>
        <taxon>Viridiplantae</taxon>
        <taxon>Streptophyta</taxon>
        <taxon>Embryophyta</taxon>
        <taxon>Tracheophyta</taxon>
        <taxon>Spermatophyta</taxon>
        <taxon>Magnoliopsida</taxon>
        <taxon>Liliopsida</taxon>
        <taxon>Poales</taxon>
        <taxon>Poaceae</taxon>
        <taxon>PACMAD clade</taxon>
        <taxon>Panicoideae</taxon>
        <taxon>Panicodae</taxon>
        <taxon>Paniceae</taxon>
        <taxon>Panicinae</taxon>
        <taxon>Panicum</taxon>
        <taxon>Panicum sect. Hiantes</taxon>
    </lineage>
</organism>
<feature type="region of interest" description="Disordered" evidence="1">
    <location>
        <begin position="64"/>
        <end position="142"/>
    </location>
</feature>
<feature type="chain" id="PRO_5035756410" evidence="2">
    <location>
        <begin position="29"/>
        <end position="187"/>
    </location>
</feature>
<evidence type="ECO:0000256" key="2">
    <source>
        <dbReference type="SAM" id="SignalP"/>
    </source>
</evidence>
<feature type="signal peptide" evidence="2">
    <location>
        <begin position="1"/>
        <end position="28"/>
    </location>
</feature>
<proteinExistence type="predicted"/>
<name>A0A8T0U950_PANVG</name>
<dbReference type="EMBL" id="CM029042">
    <property type="protein sequence ID" value="KAG2618365.1"/>
    <property type="molecule type" value="Genomic_DNA"/>
</dbReference>
<dbReference type="Proteomes" id="UP000823388">
    <property type="component" value="Chromosome 3N"/>
</dbReference>
<reference evidence="3" key="1">
    <citation type="submission" date="2020-05" db="EMBL/GenBank/DDBJ databases">
        <title>WGS assembly of Panicum virgatum.</title>
        <authorList>
            <person name="Lovell J.T."/>
            <person name="Jenkins J."/>
            <person name="Shu S."/>
            <person name="Juenger T.E."/>
            <person name="Schmutz J."/>
        </authorList>
    </citation>
    <scope>NUCLEOTIDE SEQUENCE</scope>
    <source>
        <strain evidence="3">AP13</strain>
    </source>
</reference>
<sequence>MALVTRRPGSVLLVGLLAPAAALGGAHAARAPAALHKDDDAAAAPAHQGQAPATAPFIGRAVDERAQEEHASEEVMSLSAGGGSSRSGGGSGGGSRSSGGGGGGARSGGGSTGGGGGSRSSGGGSRGGSRSAGGSRGSGTRSRVTTYYGDEYDCIDCDDYSAAGGRGGVWKAGVAATALAAAWLLQL</sequence>
<feature type="compositionally biased region" description="Gly residues" evidence="1">
    <location>
        <begin position="80"/>
        <end position="137"/>
    </location>
</feature>
<gene>
    <name evidence="3" type="ORF">PVAP13_3NG079546</name>
</gene>